<dbReference type="PROSITE" id="PS51257">
    <property type="entry name" value="PROKAR_LIPOPROTEIN"/>
    <property type="match status" value="1"/>
</dbReference>
<evidence type="ECO:0008006" key="4">
    <source>
        <dbReference type="Google" id="ProtNLM"/>
    </source>
</evidence>
<gene>
    <name evidence="2" type="ORF">B3C1_13009</name>
</gene>
<dbReference type="STRING" id="745411.B3C1_13009"/>
<dbReference type="RefSeq" id="WP_008485360.1">
    <property type="nucleotide sequence ID" value="NZ_AMRI01000018.1"/>
</dbReference>
<feature type="signal peptide" evidence="1">
    <location>
        <begin position="1"/>
        <end position="19"/>
    </location>
</feature>
<proteinExistence type="predicted"/>
<dbReference type="Proteomes" id="UP000006755">
    <property type="component" value="Unassembled WGS sequence"/>
</dbReference>
<evidence type="ECO:0000313" key="3">
    <source>
        <dbReference type="Proteomes" id="UP000006755"/>
    </source>
</evidence>
<keyword evidence="3" id="KW-1185">Reference proteome</keyword>
<feature type="chain" id="PRO_5003861270" description="Lipoprotein" evidence="1">
    <location>
        <begin position="20"/>
        <end position="140"/>
    </location>
</feature>
<keyword evidence="1" id="KW-0732">Signal</keyword>
<comment type="caution">
    <text evidence="2">The sequence shown here is derived from an EMBL/GenBank/DDBJ whole genome shotgun (WGS) entry which is preliminary data.</text>
</comment>
<evidence type="ECO:0000313" key="2">
    <source>
        <dbReference type="EMBL" id="EKE71077.1"/>
    </source>
</evidence>
<dbReference type="OrthoDB" id="5769674at2"/>
<accession>K2J8B6</accession>
<evidence type="ECO:0000256" key="1">
    <source>
        <dbReference type="SAM" id="SignalP"/>
    </source>
</evidence>
<dbReference type="AlphaFoldDB" id="K2J8B6"/>
<protein>
    <recommendedName>
        <fullName evidence="4">Lipoprotein</fullName>
    </recommendedName>
</protein>
<organism evidence="2 3">
    <name type="scientific">Gallaecimonas xiamenensis 3-C-1</name>
    <dbReference type="NCBI Taxonomy" id="745411"/>
    <lineage>
        <taxon>Bacteria</taxon>
        <taxon>Pseudomonadati</taxon>
        <taxon>Pseudomonadota</taxon>
        <taxon>Gammaproteobacteria</taxon>
        <taxon>Enterobacterales</taxon>
        <taxon>Gallaecimonadaceae</taxon>
        <taxon>Gallaecimonas</taxon>
    </lineage>
</organism>
<reference evidence="2 3" key="1">
    <citation type="journal article" date="2012" name="J. Bacteriol.">
        <title>Genome Sequence of Gallaecimonas xiamenensis Type Strain 3-C-1.</title>
        <authorList>
            <person name="Lai Q."/>
            <person name="Wang L."/>
            <person name="Wang W."/>
            <person name="Shao Z."/>
        </authorList>
    </citation>
    <scope>NUCLEOTIDE SEQUENCE [LARGE SCALE GENOMIC DNA]</scope>
    <source>
        <strain evidence="2 3">3-C-1</strain>
    </source>
</reference>
<name>K2J8B6_9GAMM</name>
<dbReference type="EMBL" id="AMRI01000018">
    <property type="protein sequence ID" value="EKE71077.1"/>
    <property type="molecule type" value="Genomic_DNA"/>
</dbReference>
<sequence>MKHALLLGLALLLSACSRAPDTGDLHQILSRQFQRQLGPDAVMIRNLEKQDGKAESDQGYLVDVRFDLVFLKSFDDLARQTEDKARNGQWLGVLGQGLSLWQLHMQYGSFQSGDVVQVQQRLELVKTDNGWDLAENWSKP</sequence>